<evidence type="ECO:0000259" key="1">
    <source>
        <dbReference type="PROSITE" id="PS50181"/>
    </source>
</evidence>
<gene>
    <name evidence="2" type="ORF">PEGY_LOCUS6951</name>
</gene>
<dbReference type="Proteomes" id="UP001154252">
    <property type="component" value="Unassembled WGS sequence"/>
</dbReference>
<organism evidence="2 3">
    <name type="scientific">Penicillium egyptiacum</name>
    <dbReference type="NCBI Taxonomy" id="1303716"/>
    <lineage>
        <taxon>Eukaryota</taxon>
        <taxon>Fungi</taxon>
        <taxon>Dikarya</taxon>
        <taxon>Ascomycota</taxon>
        <taxon>Pezizomycotina</taxon>
        <taxon>Eurotiomycetes</taxon>
        <taxon>Eurotiomycetidae</taxon>
        <taxon>Eurotiales</taxon>
        <taxon>Aspergillaceae</taxon>
        <taxon>Penicillium</taxon>
    </lineage>
</organism>
<name>A0A9W4KCT7_9EURO</name>
<comment type="caution">
    <text evidence="2">The sequence shown here is derived from an EMBL/GenBank/DDBJ whole genome shotgun (WGS) entry which is preliminary data.</text>
</comment>
<keyword evidence="3" id="KW-1185">Reference proteome</keyword>
<dbReference type="SUPFAM" id="SSF81383">
    <property type="entry name" value="F-box domain"/>
    <property type="match status" value="1"/>
</dbReference>
<dbReference type="EMBL" id="CAJVRC010000876">
    <property type="protein sequence ID" value="CAG8902816.1"/>
    <property type="molecule type" value="Genomic_DNA"/>
</dbReference>
<dbReference type="PROSITE" id="PS50181">
    <property type="entry name" value="FBOX"/>
    <property type="match status" value="1"/>
</dbReference>
<dbReference type="SMART" id="SM00256">
    <property type="entry name" value="FBOX"/>
    <property type="match status" value="1"/>
</dbReference>
<sequence length="507" mass="58577">MPLQPHTYSDEAKMATQNDQLPSLPPELWQSILSHLSNSDIKSLRLTCRRFGDSSLRIKRVFLSANPLNIEVFRAIADHKTFRHDVTEIVWDDARFIDVLERSVSEYDMGEDEDEGCPIWFVKACKENLEQLEERKYGDVDRPDHIARAEQVAVQPSLRKCWEHHQYLLQQQEYVLAAESDKDVFLYGLKRFPALKRITITPTAHGWLFAPLYQTPMIRAFPKGFNYPIPRGWPTAGDHLAPAPPFATPWQALDEIEKDKYRGFRIVTRVLATEEHNVSELIMNANQLATGLDCTIFDSSCEEYENLLRCSNTLVSNMQHIRVYATPISDPTHDGAEDSSAGSLRHFIPLQTIFPIDKWPKLRYFGLSRFLVSQSDIISLLSALPETLRSVELSFLRFVDDGGNWRDLLTEMRTQIRENRLWPDRDTTSKPRITIGVSPIHSRAGFGIWLEQEVRDFLYGEGEHPFDRVNLPKWGMGTVRDTFEPNHERPYVRRGVLRQLGYLKPNQ</sequence>
<dbReference type="Pfam" id="PF12937">
    <property type="entry name" value="F-box-like"/>
    <property type="match status" value="1"/>
</dbReference>
<dbReference type="CDD" id="cd09917">
    <property type="entry name" value="F-box_SF"/>
    <property type="match status" value="1"/>
</dbReference>
<reference evidence="2" key="1">
    <citation type="submission" date="2021-07" db="EMBL/GenBank/DDBJ databases">
        <authorList>
            <person name="Branca A.L. A."/>
        </authorList>
    </citation>
    <scope>NUCLEOTIDE SEQUENCE</scope>
</reference>
<dbReference type="InterPro" id="IPR001810">
    <property type="entry name" value="F-box_dom"/>
</dbReference>
<evidence type="ECO:0000313" key="3">
    <source>
        <dbReference type="Proteomes" id="UP001154252"/>
    </source>
</evidence>
<proteinExistence type="predicted"/>
<dbReference type="InterPro" id="IPR036047">
    <property type="entry name" value="F-box-like_dom_sf"/>
</dbReference>
<feature type="domain" description="F-box" evidence="1">
    <location>
        <begin position="18"/>
        <end position="65"/>
    </location>
</feature>
<dbReference type="AlphaFoldDB" id="A0A9W4KCT7"/>
<accession>A0A9W4KCT7</accession>
<protein>
    <recommendedName>
        <fullName evidence="1">F-box domain-containing protein</fullName>
    </recommendedName>
</protein>
<evidence type="ECO:0000313" key="2">
    <source>
        <dbReference type="EMBL" id="CAG8902816.1"/>
    </source>
</evidence>
<dbReference type="OrthoDB" id="5422579at2759"/>